<dbReference type="Gene3D" id="1.25.10.10">
    <property type="entry name" value="Leucine-rich Repeat Variant"/>
    <property type="match status" value="1"/>
</dbReference>
<dbReference type="InterPro" id="IPR013284">
    <property type="entry name" value="Beta-catenin"/>
</dbReference>
<evidence type="ECO:0000256" key="1">
    <source>
        <dbReference type="ARBA" id="ARBA00004413"/>
    </source>
</evidence>
<protein>
    <recommendedName>
        <fullName evidence="4">Armadillo segment polarity protein</fullName>
    </recommendedName>
</protein>
<evidence type="ECO:0000256" key="4">
    <source>
        <dbReference type="ARBA" id="ARBA00022289"/>
    </source>
</evidence>
<dbReference type="FunFam" id="1.25.10.10:FF:000015">
    <property type="entry name" value="Catenin beta-1"/>
    <property type="match status" value="1"/>
</dbReference>
<evidence type="ECO:0000256" key="9">
    <source>
        <dbReference type="PROSITE-ProRule" id="PRU00259"/>
    </source>
</evidence>
<keyword evidence="13" id="KW-1185">Reference proteome</keyword>
<comment type="caution">
    <text evidence="12">The sequence shown here is derived from an EMBL/GenBank/DDBJ whole genome shotgun (WGS) entry which is preliminary data.</text>
</comment>
<evidence type="ECO:0000256" key="5">
    <source>
        <dbReference type="ARBA" id="ARBA00022490"/>
    </source>
</evidence>
<proteinExistence type="inferred from homology"/>
<feature type="region of interest" description="Disordered" evidence="11">
    <location>
        <begin position="808"/>
        <end position="827"/>
    </location>
</feature>
<keyword evidence="10" id="KW-0175">Coiled coil</keyword>
<evidence type="ECO:0000313" key="13">
    <source>
        <dbReference type="Proteomes" id="UP001497623"/>
    </source>
</evidence>
<feature type="repeat" description="ARM" evidence="9">
    <location>
        <begin position="125"/>
        <end position="167"/>
    </location>
</feature>
<dbReference type="SUPFAM" id="SSF48371">
    <property type="entry name" value="ARM repeat"/>
    <property type="match status" value="1"/>
</dbReference>
<feature type="region of interest" description="Disordered" evidence="11">
    <location>
        <begin position="903"/>
        <end position="945"/>
    </location>
</feature>
<evidence type="ECO:0000256" key="10">
    <source>
        <dbReference type="SAM" id="Coils"/>
    </source>
</evidence>
<feature type="coiled-coil region" evidence="10">
    <location>
        <begin position="358"/>
        <end position="385"/>
    </location>
</feature>
<dbReference type="GO" id="GO:0005886">
    <property type="term" value="C:plasma membrane"/>
    <property type="evidence" value="ECO:0007669"/>
    <property type="project" value="UniProtKB-SubCell"/>
</dbReference>
<dbReference type="GO" id="GO:0045296">
    <property type="term" value="F:cadherin binding"/>
    <property type="evidence" value="ECO:0007669"/>
    <property type="project" value="InterPro"/>
</dbReference>
<dbReference type="InterPro" id="IPR011989">
    <property type="entry name" value="ARM-like"/>
</dbReference>
<evidence type="ECO:0000256" key="3">
    <source>
        <dbReference type="ARBA" id="ARBA00005462"/>
    </source>
</evidence>
<keyword evidence="7" id="KW-0677">Repeat</keyword>
<feature type="repeat" description="ARM" evidence="9">
    <location>
        <begin position="416"/>
        <end position="453"/>
    </location>
</feature>
<dbReference type="PANTHER" id="PTHR45976">
    <property type="entry name" value="ARMADILLO SEGMENT POLARITY PROTEIN"/>
    <property type="match status" value="1"/>
</dbReference>
<dbReference type="InterPro" id="IPR016024">
    <property type="entry name" value="ARM-type_fold"/>
</dbReference>
<feature type="repeat" description="ARM" evidence="9">
    <location>
        <begin position="573"/>
        <end position="615"/>
    </location>
</feature>
<gene>
    <name evidence="12" type="ORF">MNOR_LOCUS31321</name>
</gene>
<dbReference type="PROSITE" id="PS50176">
    <property type="entry name" value="ARM_REPEAT"/>
    <property type="match status" value="9"/>
</dbReference>
<evidence type="ECO:0000313" key="12">
    <source>
        <dbReference type="EMBL" id="CAL4154381.1"/>
    </source>
</evidence>
<comment type="similarity">
    <text evidence="3">Belongs to the beta-catenin family.</text>
</comment>
<keyword evidence="8" id="KW-0130">Cell adhesion</keyword>
<comment type="subcellular location">
    <subcellularLocation>
        <location evidence="1">Cell membrane</location>
        <topology evidence="1">Peripheral membrane protein</topology>
        <orientation evidence="1">Cytoplasmic side</orientation>
    </subcellularLocation>
    <subcellularLocation>
        <location evidence="2">Cytoplasm</location>
    </subcellularLocation>
</comment>
<feature type="compositionally biased region" description="Polar residues" evidence="11">
    <location>
        <begin position="779"/>
        <end position="789"/>
    </location>
</feature>
<feature type="repeat" description="ARM" evidence="9">
    <location>
        <begin position="292"/>
        <end position="335"/>
    </location>
</feature>
<accession>A0AAV2S1Z3</accession>
<feature type="repeat" description="ARM" evidence="9">
    <location>
        <begin position="166"/>
        <end position="209"/>
    </location>
</feature>
<dbReference type="Pfam" id="PF00514">
    <property type="entry name" value="Arm"/>
    <property type="match status" value="2"/>
</dbReference>
<keyword evidence="5" id="KW-0963">Cytoplasm</keyword>
<feature type="repeat" description="ARM" evidence="9">
    <location>
        <begin position="208"/>
        <end position="250"/>
    </location>
</feature>
<evidence type="ECO:0000256" key="7">
    <source>
        <dbReference type="ARBA" id="ARBA00022737"/>
    </source>
</evidence>
<dbReference type="PRINTS" id="PR01869">
    <property type="entry name" value="BCATNINFAMLY"/>
</dbReference>
<dbReference type="AlphaFoldDB" id="A0AAV2S1Z3"/>
<sequence length="945" mass="103591">MACEIQQPTRPLETCMETSNTASLLEKIEMWQKSTHNADAAIYGEDMKHYADEEVVKMNQQLNKTRAQRIRAAMFPETIEEGVEIPSTQCEGLTAVQRLAVPSQMLKHAIVNLINYQDDADLATRAIPELIHLLNDEDQAVVSQAAQMVHKLSKQEASCQAMNNEKMVEALLRTMSNTSDMETTRITLGALQNISTHNQGLLAIFKSSGIPALVKLLSSPVESVLFYAITTLHNLLLHQEGSKVAVRLVGGVQKMVALLQRDNVKFLAVVTDCIQLLAFDNQESKTLILASKGPQELVRIMRTYTYEKLLNTTSRVLKVLSACSSNKSAIVSAGGMQAISKHITHPSPTLVQNCLWTLRNLSDAATKTQENIDNLLQNLAKLLTVSDINMVTCAAGILSNLTWNNQHNKVIVIESGGIEALIGTVYSAEYREEISEPAVCTLRHLTGRNHEAERAQNACRTQNGIPIIVNLLQPPSRWPLIKAVIGLIRNLALCQANLAVLREAGVIPKLSQLLIKAYQGTQMERSSMASTGSVGVSGFVDGVHMEEIVEGAVGSLHILSRDEQNRSIIRGMNVIRIFVELLYHDIENIERVAAGVLCELASDRKGAEMIEQEGATAPLTELLNSRNEGVATYAAAVLYHMSEDKSQDYRKRLSVELTNTLFREDGFIWYGDAANNPKGSQDTLSPCEGQYGQLPGSSVRQNGHMGSSIRGSQASIPASIYGHIGPREHPVGHPGSKAIPMSQNNVYGNTGSRDSTVEHPNSAMNSQNNPSNILGIGNHQDSTSSYQNIPMGTYGNTIQREQIETNQIPNRNQSNNSHIPNMERPHNNNAHIESPYGYTGLNLNHIIPSNNPPRENPYGYTSLNMNQQNNVSSRIYGNIPPRGPPAVLPRTVISPQHSNNIYGNIGPREPPVGQPSPIHHSGHSQMPPEPPMGDDHAAAWCDTEL</sequence>
<reference evidence="12 13" key="1">
    <citation type="submission" date="2024-05" db="EMBL/GenBank/DDBJ databases">
        <authorList>
            <person name="Wallberg A."/>
        </authorList>
    </citation>
    <scope>NUCLEOTIDE SEQUENCE [LARGE SCALE GENOMIC DNA]</scope>
</reference>
<name>A0AAV2S1Z3_MEGNR</name>
<dbReference type="GO" id="GO:0005911">
    <property type="term" value="C:cell-cell junction"/>
    <property type="evidence" value="ECO:0007669"/>
    <property type="project" value="UniProtKB-ARBA"/>
</dbReference>
<feature type="region of interest" description="Disordered" evidence="11">
    <location>
        <begin position="720"/>
        <end position="789"/>
    </location>
</feature>
<feature type="repeat" description="ARM" evidence="9">
    <location>
        <begin position="614"/>
        <end position="647"/>
    </location>
</feature>
<dbReference type="Proteomes" id="UP001497623">
    <property type="component" value="Unassembled WGS sequence"/>
</dbReference>
<feature type="repeat" description="ARM" evidence="9">
    <location>
        <begin position="374"/>
        <end position="416"/>
    </location>
</feature>
<feature type="compositionally biased region" description="Polar residues" evidence="11">
    <location>
        <begin position="741"/>
        <end position="772"/>
    </location>
</feature>
<dbReference type="GO" id="GO:0016055">
    <property type="term" value="P:Wnt signaling pathway"/>
    <property type="evidence" value="ECO:0007669"/>
    <property type="project" value="UniProtKB-KW"/>
</dbReference>
<dbReference type="SMART" id="SM00185">
    <property type="entry name" value="ARM"/>
    <property type="match status" value="12"/>
</dbReference>
<dbReference type="EMBL" id="CAXKWB010040135">
    <property type="protein sequence ID" value="CAL4154381.1"/>
    <property type="molecule type" value="Genomic_DNA"/>
</dbReference>
<evidence type="ECO:0000256" key="6">
    <source>
        <dbReference type="ARBA" id="ARBA00022687"/>
    </source>
</evidence>
<evidence type="ECO:0000256" key="2">
    <source>
        <dbReference type="ARBA" id="ARBA00004496"/>
    </source>
</evidence>
<feature type="compositionally biased region" description="Polar residues" evidence="11">
    <location>
        <begin position="808"/>
        <end position="819"/>
    </location>
</feature>
<dbReference type="GO" id="GO:0007155">
    <property type="term" value="P:cell adhesion"/>
    <property type="evidence" value="ECO:0007669"/>
    <property type="project" value="UniProtKB-KW"/>
</dbReference>
<feature type="repeat" description="ARM" evidence="9">
    <location>
        <begin position="463"/>
        <end position="506"/>
    </location>
</feature>
<dbReference type="GO" id="GO:0005737">
    <property type="term" value="C:cytoplasm"/>
    <property type="evidence" value="ECO:0007669"/>
    <property type="project" value="UniProtKB-SubCell"/>
</dbReference>
<keyword evidence="6" id="KW-0879">Wnt signaling pathway</keyword>
<dbReference type="InterPro" id="IPR000225">
    <property type="entry name" value="Armadillo"/>
</dbReference>
<evidence type="ECO:0000256" key="8">
    <source>
        <dbReference type="ARBA" id="ARBA00022889"/>
    </source>
</evidence>
<organism evidence="12 13">
    <name type="scientific">Meganyctiphanes norvegica</name>
    <name type="common">Northern krill</name>
    <name type="synonym">Thysanopoda norvegica</name>
    <dbReference type="NCBI Taxonomy" id="48144"/>
    <lineage>
        <taxon>Eukaryota</taxon>
        <taxon>Metazoa</taxon>
        <taxon>Ecdysozoa</taxon>
        <taxon>Arthropoda</taxon>
        <taxon>Crustacea</taxon>
        <taxon>Multicrustacea</taxon>
        <taxon>Malacostraca</taxon>
        <taxon>Eumalacostraca</taxon>
        <taxon>Eucarida</taxon>
        <taxon>Euphausiacea</taxon>
        <taxon>Euphausiidae</taxon>
        <taxon>Meganyctiphanes</taxon>
    </lineage>
</organism>
<evidence type="ECO:0000256" key="11">
    <source>
        <dbReference type="SAM" id="MobiDB-lite"/>
    </source>
</evidence>